<dbReference type="Pfam" id="PF00556">
    <property type="entry name" value="LHC"/>
    <property type="match status" value="1"/>
</dbReference>
<keyword evidence="18" id="KW-1185">Reference proteome</keyword>
<dbReference type="GO" id="GO:0019684">
    <property type="term" value="P:photosynthesis, light reaction"/>
    <property type="evidence" value="ECO:0007669"/>
    <property type="project" value="InterPro"/>
</dbReference>
<dbReference type="GO" id="GO:0042314">
    <property type="term" value="F:bacteriochlorophyll binding"/>
    <property type="evidence" value="ECO:0007669"/>
    <property type="project" value="UniProtKB-KW"/>
</dbReference>
<sequence length="76" mass="8441">MSDNKIGPGTYLTDAEAKEFHRGFVVSMAFFVIVAVIAHWLVWVWRPWLGSKRAFAATEIHQIQQADAASVAAPRA</sequence>
<protein>
    <submittedName>
        <fullName evidence="17">Light-harvesting protein</fullName>
    </submittedName>
</protein>
<gene>
    <name evidence="17" type="ORF">CHU93_03170</name>
</gene>
<feature type="transmembrane region" description="Helical" evidence="15">
    <location>
        <begin position="20"/>
        <end position="45"/>
    </location>
</feature>
<evidence type="ECO:0000256" key="12">
    <source>
        <dbReference type="ARBA" id="ARBA00022991"/>
    </source>
</evidence>
<dbReference type="PRINTS" id="PR00674">
    <property type="entry name" value="LIGHTHARVSTB"/>
</dbReference>
<keyword evidence="11 15" id="KW-1133">Transmembrane helix</keyword>
<reference evidence="17 18" key="1">
    <citation type="submission" date="2017-07" db="EMBL/GenBank/DDBJ databases">
        <title>Sandarakinorhabdus cyanobacteriorum sp. nov., a novel bacterium isolated from cyanobacterial aggregates in a eutrophic lake.</title>
        <authorList>
            <person name="Cai H."/>
        </authorList>
    </citation>
    <scope>NUCLEOTIDE SEQUENCE [LARGE SCALE GENOMIC DNA]</scope>
    <source>
        <strain evidence="17 18">TH057</strain>
    </source>
</reference>
<keyword evidence="6" id="KW-0042">Antenna complex</keyword>
<comment type="subcellular location">
    <subcellularLocation>
        <location evidence="2">Cell inner membrane</location>
        <topology evidence="2">Single-pass type II membrane protein</topology>
    </subcellularLocation>
</comment>
<dbReference type="GO" id="GO:0030077">
    <property type="term" value="C:plasma membrane light-harvesting complex"/>
    <property type="evidence" value="ECO:0007669"/>
    <property type="project" value="InterPro"/>
</dbReference>
<evidence type="ECO:0000256" key="9">
    <source>
        <dbReference type="ARBA" id="ARBA00022842"/>
    </source>
</evidence>
<evidence type="ECO:0000256" key="8">
    <source>
        <dbReference type="ARBA" id="ARBA00022723"/>
    </source>
</evidence>
<dbReference type="GO" id="GO:0046872">
    <property type="term" value="F:metal ion binding"/>
    <property type="evidence" value="ECO:0007669"/>
    <property type="project" value="UniProtKB-KW"/>
</dbReference>
<evidence type="ECO:0000256" key="1">
    <source>
        <dbReference type="ARBA" id="ARBA00002455"/>
    </source>
</evidence>
<evidence type="ECO:0000256" key="14">
    <source>
        <dbReference type="ARBA" id="ARBA00023243"/>
    </source>
</evidence>
<keyword evidence="8" id="KW-0479">Metal-binding</keyword>
<accession>A0A255YV27</accession>
<evidence type="ECO:0000259" key="16">
    <source>
        <dbReference type="Pfam" id="PF00556"/>
    </source>
</evidence>
<evidence type="ECO:0000256" key="2">
    <source>
        <dbReference type="ARBA" id="ARBA00004249"/>
    </source>
</evidence>
<evidence type="ECO:0000256" key="4">
    <source>
        <dbReference type="ARBA" id="ARBA00022475"/>
    </source>
</evidence>
<dbReference type="RefSeq" id="WP_086115657.1">
    <property type="nucleotide sequence ID" value="NZ_NOXT01000077.1"/>
</dbReference>
<evidence type="ECO:0000313" key="17">
    <source>
        <dbReference type="EMBL" id="OYQ33068.1"/>
    </source>
</evidence>
<keyword evidence="5" id="KW-0148">Chlorophyll</keyword>
<evidence type="ECO:0000256" key="6">
    <source>
        <dbReference type="ARBA" id="ARBA00022549"/>
    </source>
</evidence>
<keyword evidence="10" id="KW-0076">Bacteriochlorophyll</keyword>
<dbReference type="NCBIfam" id="NF040862">
    <property type="entry name" value="pufB_517_ASD"/>
    <property type="match status" value="1"/>
</dbReference>
<dbReference type="InterPro" id="IPR023623">
    <property type="entry name" value="Antenna_beta_CS"/>
</dbReference>
<dbReference type="EMBL" id="NOXT01000077">
    <property type="protein sequence ID" value="OYQ33068.1"/>
    <property type="molecule type" value="Genomic_DNA"/>
</dbReference>
<comment type="similarity">
    <text evidence="3">Belongs to the antenna complex beta subunit family.</text>
</comment>
<evidence type="ECO:0000256" key="3">
    <source>
        <dbReference type="ARBA" id="ARBA00011052"/>
    </source>
</evidence>
<dbReference type="PROSITE" id="PS00969">
    <property type="entry name" value="ANTENNA_COMP_BETA"/>
    <property type="match status" value="1"/>
</dbReference>
<dbReference type="InterPro" id="IPR000066">
    <property type="entry name" value="Antenna_a/b"/>
</dbReference>
<evidence type="ECO:0000256" key="13">
    <source>
        <dbReference type="ARBA" id="ARBA00023136"/>
    </source>
</evidence>
<name>A0A255YV27_9SPHN</name>
<proteinExistence type="inferred from homology"/>
<organism evidence="17 18">
    <name type="scientific">Sandarakinorhabdus cyanobacteriorum</name>
    <dbReference type="NCBI Taxonomy" id="1981098"/>
    <lineage>
        <taxon>Bacteria</taxon>
        <taxon>Pseudomonadati</taxon>
        <taxon>Pseudomonadota</taxon>
        <taxon>Alphaproteobacteria</taxon>
        <taxon>Sphingomonadales</taxon>
        <taxon>Sphingosinicellaceae</taxon>
        <taxon>Sandarakinorhabdus</taxon>
    </lineage>
</organism>
<evidence type="ECO:0000313" key="18">
    <source>
        <dbReference type="Proteomes" id="UP000216991"/>
    </source>
</evidence>
<dbReference type="Gene3D" id="1.20.5.250">
    <property type="match status" value="1"/>
</dbReference>
<dbReference type="SUPFAM" id="SSF56918">
    <property type="entry name" value="Light-harvesting complex subunits"/>
    <property type="match status" value="1"/>
</dbReference>
<keyword evidence="9" id="KW-0460">Magnesium</keyword>
<keyword evidence="14" id="KW-0437">Light-harvesting polypeptide</keyword>
<keyword evidence="4" id="KW-1003">Cell membrane</keyword>
<evidence type="ECO:0000256" key="11">
    <source>
        <dbReference type="ARBA" id="ARBA00022989"/>
    </source>
</evidence>
<dbReference type="InterPro" id="IPR023624">
    <property type="entry name" value="Antenna_beta_dom_sf"/>
</dbReference>
<comment type="function">
    <text evidence="1">Antenna complexes are light-harvesting systems, which transfer the excitation energy to the reaction centers.</text>
</comment>
<evidence type="ECO:0000256" key="15">
    <source>
        <dbReference type="SAM" id="Phobius"/>
    </source>
</evidence>
<evidence type="ECO:0000256" key="7">
    <source>
        <dbReference type="ARBA" id="ARBA00022692"/>
    </source>
</evidence>
<evidence type="ECO:0000256" key="10">
    <source>
        <dbReference type="ARBA" id="ARBA00022956"/>
    </source>
</evidence>
<dbReference type="Proteomes" id="UP000216991">
    <property type="component" value="Unassembled WGS sequence"/>
</dbReference>
<keyword evidence="7 15" id="KW-0812">Transmembrane</keyword>
<dbReference type="InterPro" id="IPR002362">
    <property type="entry name" value="LHB-1/5"/>
</dbReference>
<feature type="domain" description="Antenna complex alpha/beta subunit" evidence="16">
    <location>
        <begin position="14"/>
        <end position="49"/>
    </location>
</feature>
<evidence type="ECO:0000256" key="5">
    <source>
        <dbReference type="ARBA" id="ARBA00022494"/>
    </source>
</evidence>
<keyword evidence="12" id="KW-0157">Chromophore</keyword>
<comment type="caution">
    <text evidence="17">The sequence shown here is derived from an EMBL/GenBank/DDBJ whole genome shotgun (WGS) entry which is preliminary data.</text>
</comment>
<dbReference type="AlphaFoldDB" id="A0A255YV27"/>
<keyword evidence="13 15" id="KW-0472">Membrane</keyword>
<dbReference type="GO" id="GO:0005886">
    <property type="term" value="C:plasma membrane"/>
    <property type="evidence" value="ECO:0007669"/>
    <property type="project" value="UniProtKB-SubCell"/>
</dbReference>
<dbReference type="OrthoDB" id="7391998at2"/>
<dbReference type="InterPro" id="IPR035889">
    <property type="entry name" value="Light-harvesting_complex"/>
</dbReference>